<dbReference type="InterPro" id="IPR036881">
    <property type="entry name" value="Glyco_hydro_3_C_sf"/>
</dbReference>
<dbReference type="SUPFAM" id="SSF52279">
    <property type="entry name" value="Beta-D-glucan exohydrolase, C-terminal domain"/>
    <property type="match status" value="1"/>
</dbReference>
<comment type="caution">
    <text evidence="2">The sequence shown here is derived from an EMBL/GenBank/DDBJ whole genome shotgun (WGS) entry which is preliminary data.</text>
</comment>
<dbReference type="EMBL" id="BMLG01000012">
    <property type="protein sequence ID" value="GGM35403.1"/>
    <property type="molecule type" value="Genomic_DNA"/>
</dbReference>
<evidence type="ECO:0000256" key="1">
    <source>
        <dbReference type="ARBA" id="ARBA00022801"/>
    </source>
</evidence>
<accession>A0A917TSP7</accession>
<reference evidence="2" key="1">
    <citation type="journal article" date="2014" name="Int. J. Syst. Evol. Microbiol.">
        <title>Complete genome sequence of Corynebacterium casei LMG S-19264T (=DSM 44701T), isolated from a smear-ripened cheese.</title>
        <authorList>
            <consortium name="US DOE Joint Genome Institute (JGI-PGF)"/>
            <person name="Walter F."/>
            <person name="Albersmeier A."/>
            <person name="Kalinowski J."/>
            <person name="Ruckert C."/>
        </authorList>
    </citation>
    <scope>NUCLEOTIDE SEQUENCE</scope>
    <source>
        <strain evidence="2">CGMCC 1.6333</strain>
    </source>
</reference>
<protein>
    <submittedName>
        <fullName evidence="2">Uncharacterized protein</fullName>
    </submittedName>
</protein>
<sequence length="44" mass="4738">MAQYEFRKASFEATAATIFGDNNSTGLLPISIPGLYDLGHGLSY</sequence>
<keyword evidence="1" id="KW-0378">Hydrolase</keyword>
<keyword evidence="3" id="KW-1185">Reference proteome</keyword>
<dbReference type="RefSeq" id="WP_308422910.1">
    <property type="nucleotide sequence ID" value="NZ_BMLG01000012.1"/>
</dbReference>
<proteinExistence type="predicted"/>
<evidence type="ECO:0000313" key="2">
    <source>
        <dbReference type="EMBL" id="GGM35403.1"/>
    </source>
</evidence>
<reference evidence="2" key="2">
    <citation type="submission" date="2020-09" db="EMBL/GenBank/DDBJ databases">
        <authorList>
            <person name="Sun Q."/>
            <person name="Zhou Y."/>
        </authorList>
    </citation>
    <scope>NUCLEOTIDE SEQUENCE</scope>
    <source>
        <strain evidence="2">CGMCC 1.6333</strain>
    </source>
</reference>
<organism evidence="2 3">
    <name type="scientific">Paraliobacillus quinghaiensis</name>
    <dbReference type="NCBI Taxonomy" id="470815"/>
    <lineage>
        <taxon>Bacteria</taxon>
        <taxon>Bacillati</taxon>
        <taxon>Bacillota</taxon>
        <taxon>Bacilli</taxon>
        <taxon>Bacillales</taxon>
        <taxon>Bacillaceae</taxon>
        <taxon>Paraliobacillus</taxon>
    </lineage>
</organism>
<dbReference type="GO" id="GO:0004553">
    <property type="term" value="F:hydrolase activity, hydrolyzing O-glycosyl compounds"/>
    <property type="evidence" value="ECO:0007669"/>
    <property type="project" value="InterPro"/>
</dbReference>
<dbReference type="Proteomes" id="UP000618460">
    <property type="component" value="Unassembled WGS sequence"/>
</dbReference>
<name>A0A917TSP7_9BACI</name>
<evidence type="ECO:0000313" key="3">
    <source>
        <dbReference type="Proteomes" id="UP000618460"/>
    </source>
</evidence>
<dbReference type="AlphaFoldDB" id="A0A917TSP7"/>
<gene>
    <name evidence="2" type="ORF">GCM10011351_21840</name>
</gene>
<dbReference type="Gene3D" id="3.40.50.1700">
    <property type="entry name" value="Glycoside hydrolase family 3 C-terminal domain"/>
    <property type="match status" value="1"/>
</dbReference>
<dbReference type="GO" id="GO:0005975">
    <property type="term" value="P:carbohydrate metabolic process"/>
    <property type="evidence" value="ECO:0007669"/>
    <property type="project" value="InterPro"/>
</dbReference>